<name>A0A542E2V0_9MICO</name>
<evidence type="ECO:0000256" key="2">
    <source>
        <dbReference type="SAM" id="Phobius"/>
    </source>
</evidence>
<keyword evidence="2" id="KW-1133">Transmembrane helix</keyword>
<keyword evidence="2" id="KW-0472">Membrane</keyword>
<dbReference type="RefSeq" id="WP_141848989.1">
    <property type="nucleotide sequence ID" value="NZ_BAAAPR010000009.1"/>
</dbReference>
<feature type="compositionally biased region" description="Basic and acidic residues" evidence="1">
    <location>
        <begin position="236"/>
        <end position="256"/>
    </location>
</feature>
<reference evidence="3 4" key="1">
    <citation type="submission" date="2019-06" db="EMBL/GenBank/DDBJ databases">
        <title>Sequencing the genomes of 1000 actinobacteria strains.</title>
        <authorList>
            <person name="Klenk H.-P."/>
        </authorList>
    </citation>
    <scope>NUCLEOTIDE SEQUENCE [LARGE SCALE GENOMIC DNA]</scope>
    <source>
        <strain evidence="3 4">DSM 18607</strain>
    </source>
</reference>
<keyword evidence="4" id="KW-1185">Reference proteome</keyword>
<feature type="transmembrane region" description="Helical" evidence="2">
    <location>
        <begin position="166"/>
        <end position="189"/>
    </location>
</feature>
<protein>
    <submittedName>
        <fullName evidence="3">Uncharacterized protein</fullName>
    </submittedName>
</protein>
<evidence type="ECO:0000313" key="4">
    <source>
        <dbReference type="Proteomes" id="UP000317893"/>
    </source>
</evidence>
<keyword evidence="2" id="KW-0812">Transmembrane</keyword>
<feature type="compositionally biased region" description="Low complexity" evidence="1">
    <location>
        <begin position="201"/>
        <end position="214"/>
    </location>
</feature>
<dbReference type="Proteomes" id="UP000317893">
    <property type="component" value="Unassembled WGS sequence"/>
</dbReference>
<proteinExistence type="predicted"/>
<comment type="caution">
    <text evidence="3">The sequence shown here is derived from an EMBL/GenBank/DDBJ whole genome shotgun (WGS) entry which is preliminary data.</text>
</comment>
<feature type="transmembrane region" description="Helical" evidence="2">
    <location>
        <begin position="7"/>
        <end position="28"/>
    </location>
</feature>
<sequence length="256" mass="26411">MPLVRRVAVAVAALAGLVVAVLGLWLAVVLGPSGTATFTARATGPVVLGPDVLGALDVPVTVRAHTGDGDSAATGVFLGVAPAADVADVVGGSRVLRAVEARFPARVLDLAPSGTGSLADPAGLDVWATSARGSVDVRQPGSDAVLVAPSGAEPVTIVLERRHATWFLECLVAVVVGLIVAVAGAAWLVQAVGHRIPVGPLGARRVGRARPAPGAHDHDEHDHDEHDHDELENDEHENGEHENDHDDHDEHEEATR</sequence>
<dbReference type="Gene3D" id="3.40.50.1980">
    <property type="entry name" value="Nitrogenase molybdenum iron protein domain"/>
    <property type="match status" value="1"/>
</dbReference>
<gene>
    <name evidence="3" type="ORF">FB458_2770</name>
</gene>
<evidence type="ECO:0000313" key="3">
    <source>
        <dbReference type="EMBL" id="TQJ09657.1"/>
    </source>
</evidence>
<feature type="region of interest" description="Disordered" evidence="1">
    <location>
        <begin position="201"/>
        <end position="256"/>
    </location>
</feature>
<dbReference type="AlphaFoldDB" id="A0A542E2V0"/>
<feature type="compositionally biased region" description="Basic and acidic residues" evidence="1">
    <location>
        <begin position="215"/>
        <end position="229"/>
    </location>
</feature>
<accession>A0A542E2V0</accession>
<evidence type="ECO:0000256" key="1">
    <source>
        <dbReference type="SAM" id="MobiDB-lite"/>
    </source>
</evidence>
<organism evidence="3 4">
    <name type="scientific">Lapillicoccus jejuensis</name>
    <dbReference type="NCBI Taxonomy" id="402171"/>
    <lineage>
        <taxon>Bacteria</taxon>
        <taxon>Bacillati</taxon>
        <taxon>Actinomycetota</taxon>
        <taxon>Actinomycetes</taxon>
        <taxon>Micrococcales</taxon>
        <taxon>Intrasporangiaceae</taxon>
        <taxon>Lapillicoccus</taxon>
    </lineage>
</organism>
<dbReference type="EMBL" id="VFMN01000001">
    <property type="protein sequence ID" value="TQJ09657.1"/>
    <property type="molecule type" value="Genomic_DNA"/>
</dbReference>